<dbReference type="Proteomes" id="UP001055072">
    <property type="component" value="Unassembled WGS sequence"/>
</dbReference>
<evidence type="ECO:0000313" key="1">
    <source>
        <dbReference type="EMBL" id="KAI0091081.1"/>
    </source>
</evidence>
<reference evidence="1" key="1">
    <citation type="journal article" date="2021" name="Environ. Microbiol.">
        <title>Gene family expansions and transcriptome signatures uncover fungal adaptations to wood decay.</title>
        <authorList>
            <person name="Hage H."/>
            <person name="Miyauchi S."/>
            <person name="Viragh M."/>
            <person name="Drula E."/>
            <person name="Min B."/>
            <person name="Chaduli D."/>
            <person name="Navarro D."/>
            <person name="Favel A."/>
            <person name="Norest M."/>
            <person name="Lesage-Meessen L."/>
            <person name="Balint B."/>
            <person name="Merenyi Z."/>
            <person name="de Eugenio L."/>
            <person name="Morin E."/>
            <person name="Martinez A.T."/>
            <person name="Baldrian P."/>
            <person name="Stursova M."/>
            <person name="Martinez M.J."/>
            <person name="Novotny C."/>
            <person name="Magnuson J.K."/>
            <person name="Spatafora J.W."/>
            <person name="Maurice S."/>
            <person name="Pangilinan J."/>
            <person name="Andreopoulos W."/>
            <person name="LaButti K."/>
            <person name="Hundley H."/>
            <person name="Na H."/>
            <person name="Kuo A."/>
            <person name="Barry K."/>
            <person name="Lipzen A."/>
            <person name="Henrissat B."/>
            <person name="Riley R."/>
            <person name="Ahrendt S."/>
            <person name="Nagy L.G."/>
            <person name="Grigoriev I.V."/>
            <person name="Martin F."/>
            <person name="Rosso M.N."/>
        </authorList>
    </citation>
    <scope>NUCLEOTIDE SEQUENCE</scope>
    <source>
        <strain evidence="1">CBS 384.51</strain>
    </source>
</reference>
<keyword evidence="2" id="KW-1185">Reference proteome</keyword>
<name>A0ACB8UA10_9APHY</name>
<proteinExistence type="predicted"/>
<evidence type="ECO:0000313" key="2">
    <source>
        <dbReference type="Proteomes" id="UP001055072"/>
    </source>
</evidence>
<dbReference type="EMBL" id="MU274906">
    <property type="protein sequence ID" value="KAI0091081.1"/>
    <property type="molecule type" value="Genomic_DNA"/>
</dbReference>
<protein>
    <submittedName>
        <fullName evidence="1">Uncharacterized protein</fullName>
    </submittedName>
</protein>
<sequence length="274" mass="30704">MNQSDQQKNESFVGSTDVPASSSNTRNPDSLAEGSVLPAGDNYPQYDHRMTSNPFLDVQLPAPARMVAHYSLPSSPLHFPDSSHQASYASRHTRTHHTTPWFLPTPSINMIAYDASLDPTSLASDIVSEAVGTSFYPVLNAPYDYAYSAYNLHPTVMPMIVPNSILHRSVPWNHNTMETGIIAYPTTVASQHQPSLELTDHADTISRPRKLEHTPEANLICEICGKTPFSRLYELQRHKRTVHEPPQWTCVLCGKKYTRCDTLSRHQKTLHDGR</sequence>
<gene>
    <name evidence="1" type="ORF">BDY19DRAFT_904571</name>
</gene>
<comment type="caution">
    <text evidence="1">The sequence shown here is derived from an EMBL/GenBank/DDBJ whole genome shotgun (WGS) entry which is preliminary data.</text>
</comment>
<organism evidence="1 2">
    <name type="scientific">Irpex rosettiformis</name>
    <dbReference type="NCBI Taxonomy" id="378272"/>
    <lineage>
        <taxon>Eukaryota</taxon>
        <taxon>Fungi</taxon>
        <taxon>Dikarya</taxon>
        <taxon>Basidiomycota</taxon>
        <taxon>Agaricomycotina</taxon>
        <taxon>Agaricomycetes</taxon>
        <taxon>Polyporales</taxon>
        <taxon>Irpicaceae</taxon>
        <taxon>Irpex</taxon>
    </lineage>
</organism>
<accession>A0ACB8UA10</accession>